<dbReference type="GO" id="GO:0015986">
    <property type="term" value="P:proton motive force-driven ATP synthesis"/>
    <property type="evidence" value="ECO:0007669"/>
    <property type="project" value="InterPro"/>
</dbReference>
<evidence type="ECO:0000256" key="9">
    <source>
        <dbReference type="ARBA" id="ARBA00023128"/>
    </source>
</evidence>
<protein>
    <recommendedName>
        <fullName evidence="11">ATP synthase complex subunit 8</fullName>
    </recommendedName>
</protein>
<dbReference type="GO" id="GO:0031966">
    <property type="term" value="C:mitochondrial membrane"/>
    <property type="evidence" value="ECO:0007669"/>
    <property type="project" value="UniProtKB-SubCell"/>
</dbReference>
<keyword evidence="3 11" id="KW-0813">Transport</keyword>
<keyword evidence="8 11" id="KW-0406">Ion transport</keyword>
<comment type="similarity">
    <text evidence="2 11">Belongs to the ATPase protein 8 family.</text>
</comment>
<dbReference type="GO" id="GO:0045259">
    <property type="term" value="C:proton-transporting ATP synthase complex"/>
    <property type="evidence" value="ECO:0007669"/>
    <property type="project" value="UniProtKB-KW"/>
</dbReference>
<dbReference type="EMBL" id="MH473231">
    <property type="protein sequence ID" value="QAU54031.1"/>
    <property type="molecule type" value="Genomic_DNA"/>
</dbReference>
<feature type="transmembrane region" description="Helical" evidence="12">
    <location>
        <begin position="6"/>
        <end position="28"/>
    </location>
</feature>
<evidence type="ECO:0000256" key="1">
    <source>
        <dbReference type="ARBA" id="ARBA00004304"/>
    </source>
</evidence>
<keyword evidence="10 12" id="KW-0472">Membrane</keyword>
<keyword evidence="6 11" id="KW-0375">Hydrogen ion transport</keyword>
<evidence type="ECO:0000256" key="6">
    <source>
        <dbReference type="ARBA" id="ARBA00022781"/>
    </source>
</evidence>
<evidence type="ECO:0000256" key="7">
    <source>
        <dbReference type="ARBA" id="ARBA00022989"/>
    </source>
</evidence>
<evidence type="ECO:0000256" key="4">
    <source>
        <dbReference type="ARBA" id="ARBA00022547"/>
    </source>
</evidence>
<evidence type="ECO:0000256" key="8">
    <source>
        <dbReference type="ARBA" id="ARBA00023065"/>
    </source>
</evidence>
<gene>
    <name evidence="13" type="primary">ATP8</name>
</gene>
<name>A0A481MVE7_9ECHI</name>
<dbReference type="Pfam" id="PF00895">
    <property type="entry name" value="ATP-synt_8"/>
    <property type="match status" value="1"/>
</dbReference>
<keyword evidence="4 11" id="KW-0138">CF(0)</keyword>
<proteinExistence type="inferred from homology"/>
<evidence type="ECO:0000256" key="5">
    <source>
        <dbReference type="ARBA" id="ARBA00022692"/>
    </source>
</evidence>
<dbReference type="AlphaFoldDB" id="A0A481MVE7"/>
<evidence type="ECO:0000256" key="3">
    <source>
        <dbReference type="ARBA" id="ARBA00022448"/>
    </source>
</evidence>
<evidence type="ECO:0000256" key="10">
    <source>
        <dbReference type="ARBA" id="ARBA00023136"/>
    </source>
</evidence>
<geneLocation type="mitochondrion" evidence="13"/>
<keyword evidence="7 12" id="KW-1133">Transmembrane helix</keyword>
<keyword evidence="5 11" id="KW-0812">Transmembrane</keyword>
<keyword evidence="9 11" id="KW-0496">Mitochondrion</keyword>
<evidence type="ECO:0000313" key="13">
    <source>
        <dbReference type="EMBL" id="QAU54031.1"/>
    </source>
</evidence>
<dbReference type="GO" id="GO:0015078">
    <property type="term" value="F:proton transmembrane transporter activity"/>
    <property type="evidence" value="ECO:0007669"/>
    <property type="project" value="InterPro"/>
</dbReference>
<evidence type="ECO:0000256" key="11">
    <source>
        <dbReference type="RuleBase" id="RU003661"/>
    </source>
</evidence>
<evidence type="ECO:0000256" key="2">
    <source>
        <dbReference type="ARBA" id="ARBA00008892"/>
    </source>
</evidence>
<dbReference type="InterPro" id="IPR001421">
    <property type="entry name" value="ATP8_metazoa"/>
</dbReference>
<evidence type="ECO:0000256" key="12">
    <source>
        <dbReference type="SAM" id="Phobius"/>
    </source>
</evidence>
<organism evidence="13">
    <name type="scientific">Distolasterias nipon</name>
    <dbReference type="NCBI Taxonomy" id="60573"/>
    <lineage>
        <taxon>Eukaryota</taxon>
        <taxon>Metazoa</taxon>
        <taxon>Echinodermata</taxon>
        <taxon>Eleutherozoa</taxon>
        <taxon>Asterozoa</taxon>
        <taxon>Asteroidea</taxon>
        <taxon>Forcipulatacea</taxon>
        <taxon>Forcipulatida</taxon>
        <taxon>Asteriidae</taxon>
        <taxon>Distolasterias</taxon>
    </lineage>
</organism>
<accession>A0A481MVE7</accession>
<sequence>MPQLELISWFFNFALAWFFLFIVMTIILKNNFPCTNYTTVTSPRKIYNSKNWLWT</sequence>
<comment type="subcellular location">
    <subcellularLocation>
        <location evidence="1 11">Mitochondrion membrane</location>
        <topology evidence="1 11">Single-pass membrane protein</topology>
    </subcellularLocation>
</comment>
<reference evidence="13" key="1">
    <citation type="journal article" date="2018" name="Mitochondrial DNA Part B Resour">
        <title>Complete mitochondrial genome analysis of Distolasterias nipon (Echinodermata, Asteroidea, Forcipulatida).</title>
        <authorList>
            <person name="Lee T."/>
            <person name="Shin S."/>
        </authorList>
    </citation>
    <scope>NUCLEOTIDE SEQUENCE</scope>
</reference>